<feature type="compositionally biased region" description="Low complexity" evidence="1">
    <location>
        <begin position="130"/>
        <end position="153"/>
    </location>
</feature>
<gene>
    <name evidence="2" type="ORF">V865_007593</name>
</gene>
<feature type="compositionally biased region" description="Low complexity" evidence="1">
    <location>
        <begin position="174"/>
        <end position="183"/>
    </location>
</feature>
<feature type="compositionally biased region" description="Basic and acidic residues" evidence="1">
    <location>
        <begin position="291"/>
        <end position="304"/>
    </location>
</feature>
<feature type="compositionally biased region" description="Low complexity" evidence="1">
    <location>
        <begin position="1020"/>
        <end position="1034"/>
    </location>
</feature>
<feature type="compositionally biased region" description="Polar residues" evidence="1">
    <location>
        <begin position="907"/>
        <end position="925"/>
    </location>
</feature>
<feature type="compositionally biased region" description="Polar residues" evidence="1">
    <location>
        <begin position="482"/>
        <end position="502"/>
    </location>
</feature>
<organism evidence="2 3">
    <name type="scientific">Kwoniella europaea PYCC6329</name>
    <dbReference type="NCBI Taxonomy" id="1423913"/>
    <lineage>
        <taxon>Eukaryota</taxon>
        <taxon>Fungi</taxon>
        <taxon>Dikarya</taxon>
        <taxon>Basidiomycota</taxon>
        <taxon>Agaricomycotina</taxon>
        <taxon>Tremellomycetes</taxon>
        <taxon>Tremellales</taxon>
        <taxon>Cryptococcaceae</taxon>
        <taxon>Kwoniella</taxon>
    </lineage>
</organism>
<dbReference type="GeneID" id="91106394"/>
<feature type="region of interest" description="Disordered" evidence="1">
    <location>
        <begin position="1059"/>
        <end position="1201"/>
    </location>
</feature>
<feature type="region of interest" description="Disordered" evidence="1">
    <location>
        <begin position="1213"/>
        <end position="1246"/>
    </location>
</feature>
<evidence type="ECO:0000313" key="3">
    <source>
        <dbReference type="Proteomes" id="UP001358614"/>
    </source>
</evidence>
<sequence length="1373" mass="146720">MLEDMSNSPSTSRRRSKPSQENWDDDFEFTLPARKSNKTVTTTSSSKPSRGKGKDENIPIPRADSPTEDWDENWDESPPRSNLPQPSITTKHERKKSSIPPPINIPSSSSSHRMNPPRLSPSQSAGLSISPLPTSFSSPQQPLLPSRSHSSLSMGPRPNGLQHQESQHLPRLRSGSTTTSTVTRNKLIKRHPSTSFVPIPNSHSSSNLALASALSNQSEASLNSMSMVNRSSPNLPQNSPSLPRGTSGEQMPPPPLPQANGGILGRSRSRSKSKAKTGQEVRLSSIPFSPSRDDMQEKGKEKRPGFWKRLSGAPTTGEQNEGTPQHRRRRSSSVGAKHLPSGSPRPPVPPLPMNLRSPSGASSTSTSSAKSGPTSAFSALLRRSSSSLSKRSDKSRDTPPSSYPYSSSKHGISSSSVNSFVQQPVSIPSNRKGDVTPELPSSASFSRGFHLPSPSPGSPYHPSKSRVASAAQQYFDLPLLPHSTSFPGTQTQITTGRGSGSDTETEGDSKTPKRRKKIRPVSALPAPRSHQADPIPGLPISRQTSIGDIRLTKSSHSSASAFAQGTTSTLKRLGSLSKKHGRRLSGGWKFGTNSSSDSNKSATRPLEPVLGSPSKPYKNDDDLPLSPISPTPNLETEEEMRKAIRAGSVSAPTSMFTQPRSQADISDIPSEEIKAAKEKEKKDKHRRRQSWNDFVIPREVMMKQKGLKEGIGAVKMFAGGVATLKALLSTHADIRDRILSSGSQTDAANFASLDSEFEQWLEMAVVLIEVGSTGADPSTQPSFSSPPRSRRVTLASDEAKAASAAMSKATSAPGGPTPPVSLSSWRKASLPDPEETSLSMIGPPRADYPEQWRASTGRQDLSKRQLEVLRTMLRTPMSAQTPDEDGSRPGMGPRTASTLSASSTVSYLQAQGSPSPNSKIQTQRGLTLTPDSGSIAFPSPGDSAHIHPSNSFPSPLSAARLNHNQRSLKDRRASKAGLAGLKEFLRSLKKDKNTVPKPAASGGIGGLSPLRIKNRFGIKSSTSPPASPTSPLSPMFSPNGNTGNKDVVYPTQRSSFSALGAASGKIPQTPQTAQPILSTTASRAGTESSFNRGGGLGPEQKRPSIRNIFRTSSGNWSELVKNDPNLSPAPNSNTSSPNGNGGLSKKLSAQRLGFSSSKSMNKISVSDPIPSKIPLPHSASSGILNTNANTPPSDGKDREGEMTLRPTAKKRVSGLGLGLGWPETSTSTSTGMGSPIKTSNGSANSGIGEMGTVYESPHKFDRDHANEQTLKQHRSVIPTSPSKIRFPSNATFTSISTSTSTSGDGFSSRIPWNDVSVDNTNIDIRSSEDSTSTNDLTIALTPENLPTLLEYLRQCERMLGVWKERVEEVIEID</sequence>
<feature type="compositionally biased region" description="Polar residues" evidence="1">
    <location>
        <begin position="1178"/>
        <end position="1192"/>
    </location>
</feature>
<feature type="compositionally biased region" description="Low complexity" evidence="1">
    <location>
        <begin position="777"/>
        <end position="787"/>
    </location>
</feature>
<feature type="compositionally biased region" description="Low complexity" evidence="1">
    <location>
        <begin position="1155"/>
        <end position="1166"/>
    </location>
</feature>
<feature type="compositionally biased region" description="Low complexity" evidence="1">
    <location>
        <begin position="38"/>
        <end position="47"/>
    </location>
</feature>
<feature type="compositionally biased region" description="Low complexity" evidence="1">
    <location>
        <begin position="801"/>
        <end position="812"/>
    </location>
</feature>
<dbReference type="Proteomes" id="UP001358614">
    <property type="component" value="Chromosome 2"/>
</dbReference>
<name>A0AAX4KTB0_9TREE</name>
<feature type="compositionally biased region" description="Low complexity" evidence="1">
    <location>
        <begin position="1224"/>
        <end position="1234"/>
    </location>
</feature>
<feature type="region of interest" description="Disordered" evidence="1">
    <location>
        <begin position="774"/>
        <end position="925"/>
    </location>
</feature>
<feature type="compositionally biased region" description="Low complexity" evidence="1">
    <location>
        <begin position="1124"/>
        <end position="1138"/>
    </location>
</feature>
<evidence type="ECO:0000313" key="2">
    <source>
        <dbReference type="EMBL" id="WWD09469.1"/>
    </source>
</evidence>
<dbReference type="KEGG" id="ker:91106394"/>
<proteinExistence type="predicted"/>
<reference evidence="2 3" key="1">
    <citation type="submission" date="2024-01" db="EMBL/GenBank/DDBJ databases">
        <title>Comparative genomics of Cryptococcus and Kwoniella reveals pathogenesis evolution and contrasting modes of karyotype evolution via chromosome fusion or intercentromeric recombination.</title>
        <authorList>
            <person name="Coelho M.A."/>
            <person name="David-Palma M."/>
            <person name="Shea T."/>
            <person name="Bowers K."/>
            <person name="McGinley-Smith S."/>
            <person name="Mohammad A.W."/>
            <person name="Gnirke A."/>
            <person name="Yurkov A.M."/>
            <person name="Nowrousian M."/>
            <person name="Sun S."/>
            <person name="Cuomo C.A."/>
            <person name="Heitman J."/>
        </authorList>
    </citation>
    <scope>NUCLEOTIDE SEQUENCE [LARGE SCALE GENOMIC DNA]</scope>
    <source>
        <strain evidence="2 3">PYCC6329</strain>
    </source>
</reference>
<feature type="region of interest" description="Disordered" evidence="1">
    <location>
        <begin position="1017"/>
        <end position="1046"/>
    </location>
</feature>
<keyword evidence="3" id="KW-1185">Reference proteome</keyword>
<protein>
    <submittedName>
        <fullName evidence="2">Uncharacterized protein</fullName>
    </submittedName>
</protein>
<feature type="compositionally biased region" description="Polar residues" evidence="1">
    <location>
        <begin position="1236"/>
        <end position="1245"/>
    </location>
</feature>
<feature type="compositionally biased region" description="Acidic residues" evidence="1">
    <location>
        <begin position="66"/>
        <end position="75"/>
    </location>
</feature>
<feature type="compositionally biased region" description="Low complexity" evidence="1">
    <location>
        <begin position="201"/>
        <end position="224"/>
    </location>
</feature>
<feature type="compositionally biased region" description="Polar residues" evidence="1">
    <location>
        <begin position="541"/>
        <end position="570"/>
    </location>
</feature>
<feature type="compositionally biased region" description="Pro residues" evidence="1">
    <location>
        <begin position="343"/>
        <end position="352"/>
    </location>
</feature>
<feature type="compositionally biased region" description="Low complexity" evidence="1">
    <location>
        <begin position="353"/>
        <end position="389"/>
    </location>
</feature>
<feature type="compositionally biased region" description="Low complexity" evidence="1">
    <location>
        <begin position="231"/>
        <end position="243"/>
    </location>
</feature>
<evidence type="ECO:0000256" key="1">
    <source>
        <dbReference type="SAM" id="MobiDB-lite"/>
    </source>
</evidence>
<feature type="compositionally biased region" description="Low complexity" evidence="1">
    <location>
        <begin position="1"/>
        <end position="11"/>
    </location>
</feature>
<feature type="compositionally biased region" description="Polar residues" evidence="1">
    <location>
        <begin position="313"/>
        <end position="323"/>
    </location>
</feature>
<accession>A0AAX4KTB0</accession>
<feature type="compositionally biased region" description="Polar residues" evidence="1">
    <location>
        <begin position="591"/>
        <end position="602"/>
    </location>
</feature>
<feature type="compositionally biased region" description="Low complexity" evidence="1">
    <location>
        <begin position="895"/>
        <end position="906"/>
    </location>
</feature>
<feature type="compositionally biased region" description="Polar residues" evidence="1">
    <location>
        <begin position="420"/>
        <end position="429"/>
    </location>
</feature>
<feature type="compositionally biased region" description="Low complexity" evidence="1">
    <location>
        <begin position="398"/>
        <end position="419"/>
    </location>
</feature>
<feature type="compositionally biased region" description="Polar residues" evidence="1">
    <location>
        <begin position="79"/>
        <end position="89"/>
    </location>
</feature>
<feature type="compositionally biased region" description="Polar residues" evidence="1">
    <location>
        <begin position="1066"/>
        <end position="1091"/>
    </location>
</feature>
<dbReference type="EMBL" id="CP144090">
    <property type="protein sequence ID" value="WWD09469.1"/>
    <property type="molecule type" value="Genomic_DNA"/>
</dbReference>
<feature type="region of interest" description="Disordered" evidence="1">
    <location>
        <begin position="1"/>
        <end position="638"/>
    </location>
</feature>
<dbReference type="RefSeq" id="XP_066087436.1">
    <property type="nucleotide sequence ID" value="XM_066231339.1"/>
</dbReference>